<protein>
    <recommendedName>
        <fullName evidence="4">Orphan protein signal peptide</fullName>
    </recommendedName>
</protein>
<proteinExistence type="predicted"/>
<gene>
    <name evidence="2" type="ORF">B0W48_05320</name>
</gene>
<keyword evidence="1" id="KW-0732">Signal</keyword>
<dbReference type="KEGG" id="paln:B0W48_05320"/>
<accession>A0A1Q2GVX7</accession>
<evidence type="ECO:0000256" key="1">
    <source>
        <dbReference type="SAM" id="SignalP"/>
    </source>
</evidence>
<feature type="signal peptide" evidence="1">
    <location>
        <begin position="1"/>
        <end position="23"/>
    </location>
</feature>
<dbReference type="AlphaFoldDB" id="A0A1Q2GVX7"/>
<reference evidence="2 3" key="1">
    <citation type="submission" date="2017-02" db="EMBL/GenBank/DDBJ databases">
        <title>Complete genome sequence of the cold-active Pseudoalteromonas aliena strain EH1 isolated from Arctic seawater.</title>
        <authorList>
            <person name="Kim E."/>
            <person name="Heo E."/>
            <person name="Kim H."/>
            <person name="Kim D."/>
        </authorList>
    </citation>
    <scope>NUCLEOTIDE SEQUENCE [LARGE SCALE GENOMIC DNA]</scope>
    <source>
        <strain evidence="2 3">EH1</strain>
    </source>
</reference>
<evidence type="ECO:0008006" key="4">
    <source>
        <dbReference type="Google" id="ProtNLM"/>
    </source>
</evidence>
<evidence type="ECO:0000313" key="2">
    <source>
        <dbReference type="EMBL" id="AQP99275.1"/>
    </source>
</evidence>
<feature type="chain" id="PRO_5012885245" description="Orphan protein signal peptide" evidence="1">
    <location>
        <begin position="24"/>
        <end position="291"/>
    </location>
</feature>
<evidence type="ECO:0000313" key="3">
    <source>
        <dbReference type="Proteomes" id="UP000188243"/>
    </source>
</evidence>
<name>A0A1Q2GVX7_9GAMM</name>
<sequence>MKLIKPLLGFFCVSVLSLGIAHASMPKSQILLADLNTSYGLQVTIVSDKTSYNNQPYLTSTGLYFTHEVLVGDKSQTDIAYYDLTTQQVSNLTKSAVSEYSPTLMPDKSNLSAIVVEADGKQKLWQYSPLSEGPATRIFDWIEPVGYHAWGIKNDLVMFILGEPHTLQYTSVEAAKGQIVASNIGRTLIYNNSTATFLFSYTKNDQHILASFNPQNKQVEDLLRLPSQVQDFILKDDATIAYAIKNRVYQRKLNGSNEISQWLDLSTYCKTNITRMSYNNEKLAFVCDITK</sequence>
<dbReference type="SUPFAM" id="SSF82171">
    <property type="entry name" value="DPP6 N-terminal domain-like"/>
    <property type="match status" value="1"/>
</dbReference>
<dbReference type="EMBL" id="CP019628">
    <property type="protein sequence ID" value="AQP99275.1"/>
    <property type="molecule type" value="Genomic_DNA"/>
</dbReference>
<organism evidence="2 3">
    <name type="scientific">Pseudoalteromonas aliena</name>
    <dbReference type="NCBI Taxonomy" id="247523"/>
    <lineage>
        <taxon>Bacteria</taxon>
        <taxon>Pseudomonadati</taxon>
        <taxon>Pseudomonadota</taxon>
        <taxon>Gammaproteobacteria</taxon>
        <taxon>Alteromonadales</taxon>
        <taxon>Pseudoalteromonadaceae</taxon>
        <taxon>Pseudoalteromonas</taxon>
    </lineage>
</organism>
<dbReference type="STRING" id="247523.B0W48_05320"/>
<dbReference type="Proteomes" id="UP000188243">
    <property type="component" value="Chromosome"/>
</dbReference>
<dbReference type="RefSeq" id="WP_077535963.1">
    <property type="nucleotide sequence ID" value="NZ_CANLYY010000005.1"/>
</dbReference>